<reference evidence="2" key="1">
    <citation type="journal article" name="BMC Genomics">
        <title>Long-read sequencing and de novo genome assembly of marine medaka (Oryzias melastigma).</title>
        <authorList>
            <person name="Liang P."/>
            <person name="Saqib H.S.A."/>
            <person name="Ni X."/>
            <person name="Shen Y."/>
        </authorList>
    </citation>
    <scope>NUCLEOTIDE SEQUENCE</scope>
    <source>
        <strain evidence="2">Bigg-433</strain>
    </source>
</reference>
<evidence type="ECO:0000256" key="1">
    <source>
        <dbReference type="SAM" id="MobiDB-lite"/>
    </source>
</evidence>
<feature type="compositionally biased region" description="Polar residues" evidence="1">
    <location>
        <begin position="1"/>
        <end position="13"/>
    </location>
</feature>
<proteinExistence type="predicted"/>
<evidence type="ECO:0000313" key="3">
    <source>
        <dbReference type="Proteomes" id="UP000646548"/>
    </source>
</evidence>
<sequence>MSTTHQQQPSAYQLKQEKSHNQPPSACHLITLQHLSTPIPPILPTRPTVCLPFAISSLLKTKKTNLPAGEASAAAGAGLSPETGGEKDPSPGTGTTNPLGPSLDPGAAPGQTTESRRNCRF</sequence>
<evidence type="ECO:0000313" key="2">
    <source>
        <dbReference type="EMBL" id="KAF6736516.1"/>
    </source>
</evidence>
<comment type="caution">
    <text evidence="2">The sequence shown here is derived from an EMBL/GenBank/DDBJ whole genome shotgun (WGS) entry which is preliminary data.</text>
</comment>
<dbReference type="AlphaFoldDB" id="A0A834FLP5"/>
<feature type="region of interest" description="Disordered" evidence="1">
    <location>
        <begin position="1"/>
        <end position="25"/>
    </location>
</feature>
<dbReference type="EMBL" id="WKFB01000087">
    <property type="protein sequence ID" value="KAF6736516.1"/>
    <property type="molecule type" value="Genomic_DNA"/>
</dbReference>
<dbReference type="Proteomes" id="UP000646548">
    <property type="component" value="Unassembled WGS sequence"/>
</dbReference>
<feature type="compositionally biased region" description="Low complexity" evidence="1">
    <location>
        <begin position="70"/>
        <end position="82"/>
    </location>
</feature>
<protein>
    <submittedName>
        <fullName evidence="2">Uncharacterized protein</fullName>
    </submittedName>
</protein>
<name>A0A834FLP5_ORYME</name>
<gene>
    <name evidence="2" type="ORF">FQA47_003691</name>
</gene>
<feature type="region of interest" description="Disordered" evidence="1">
    <location>
        <begin position="70"/>
        <end position="121"/>
    </location>
</feature>
<accession>A0A834FLP5</accession>
<organism evidence="2 3">
    <name type="scientific">Oryzias melastigma</name>
    <name type="common">Marine medaka</name>
    <dbReference type="NCBI Taxonomy" id="30732"/>
    <lineage>
        <taxon>Eukaryota</taxon>
        <taxon>Metazoa</taxon>
        <taxon>Chordata</taxon>
        <taxon>Craniata</taxon>
        <taxon>Vertebrata</taxon>
        <taxon>Euteleostomi</taxon>
        <taxon>Actinopterygii</taxon>
        <taxon>Neopterygii</taxon>
        <taxon>Teleostei</taxon>
        <taxon>Neoteleostei</taxon>
        <taxon>Acanthomorphata</taxon>
        <taxon>Ovalentaria</taxon>
        <taxon>Atherinomorphae</taxon>
        <taxon>Beloniformes</taxon>
        <taxon>Adrianichthyidae</taxon>
        <taxon>Oryziinae</taxon>
        <taxon>Oryzias</taxon>
    </lineage>
</organism>